<organism evidence="1 2">
    <name type="scientific">Acinetobacter baylyi (strain ATCC 33305 / BD413 / ADP1)</name>
    <dbReference type="NCBI Taxonomy" id="62977"/>
    <lineage>
        <taxon>Bacteria</taxon>
        <taxon>Pseudomonadati</taxon>
        <taxon>Pseudomonadota</taxon>
        <taxon>Gammaproteobacteria</taxon>
        <taxon>Moraxellales</taxon>
        <taxon>Moraxellaceae</taxon>
        <taxon>Acinetobacter</taxon>
    </lineage>
</organism>
<name>Q6FB18_ACIAD</name>
<evidence type="ECO:0008006" key="3">
    <source>
        <dbReference type="Google" id="ProtNLM"/>
    </source>
</evidence>
<dbReference type="KEGG" id="aci:ACIAD1917"/>
<dbReference type="EMBL" id="CR543861">
    <property type="protein sequence ID" value="CAG68745.1"/>
    <property type="molecule type" value="Genomic_DNA"/>
</dbReference>
<dbReference type="Proteomes" id="UP000000430">
    <property type="component" value="Chromosome"/>
</dbReference>
<dbReference type="eggNOG" id="ENOG5031SQW">
    <property type="taxonomic scope" value="Bacteria"/>
</dbReference>
<evidence type="ECO:0000313" key="1">
    <source>
        <dbReference type="EMBL" id="CAG68745.1"/>
    </source>
</evidence>
<accession>Q6FB18</accession>
<protein>
    <recommendedName>
        <fullName evidence="3">DUF2536 family protein</fullName>
    </recommendedName>
</protein>
<sequence>MEIRHMQQVKIFETNVFSKLETDINHWIDYEHRNKRCIEIKSISHAYVGSENDFYKYTAIVAYDLKHE</sequence>
<evidence type="ECO:0000313" key="2">
    <source>
        <dbReference type="Proteomes" id="UP000000430"/>
    </source>
</evidence>
<gene>
    <name evidence="1" type="ordered locus">ACIAD1917</name>
</gene>
<dbReference type="HOGENOM" id="CLU_2839784_0_0_6"/>
<reference evidence="1 2" key="1">
    <citation type="journal article" date="2004" name="Nucleic Acids Res.">
        <title>Unique features revealed by the genome sequence of Acinetobacter sp. ADP1, a versatile and naturally transformation competent bacterium.</title>
        <authorList>
            <person name="Barbe V."/>
            <person name="Vallenet D."/>
            <person name="Fonknechten N."/>
            <person name="Kreimeyer A."/>
            <person name="Oztas S."/>
            <person name="Labarre L."/>
            <person name="Cruveiller S."/>
            <person name="Robert C."/>
            <person name="Duprat S."/>
            <person name="Wincker P."/>
            <person name="Ornston L.N."/>
            <person name="Weissenbach J."/>
            <person name="Marliere P."/>
            <person name="Cohen G.N."/>
            <person name="Medigue C."/>
        </authorList>
    </citation>
    <scope>NUCLEOTIDE SEQUENCE [LARGE SCALE GENOMIC DNA]</scope>
    <source>
        <strain evidence="2">ATCC 33305 / BD413 / ADP1</strain>
    </source>
</reference>
<dbReference type="AlphaFoldDB" id="Q6FB18"/>
<proteinExistence type="predicted"/>